<evidence type="ECO:0000256" key="9">
    <source>
        <dbReference type="ARBA" id="ARBA00023242"/>
    </source>
</evidence>
<evidence type="ECO:0000256" key="4">
    <source>
        <dbReference type="ARBA" id="ARBA00022771"/>
    </source>
</evidence>
<dbReference type="PANTHER" id="PTHR10747">
    <property type="entry name" value="TRANSCRIPTION FACTOR COE FAMILY MEMBER"/>
    <property type="match status" value="1"/>
</dbReference>
<dbReference type="Gene3D" id="2.60.40.3180">
    <property type="entry name" value="Transcription factor COE1, DNA-binding domain"/>
    <property type="match status" value="1"/>
</dbReference>
<dbReference type="CDD" id="cd11606">
    <property type="entry name" value="COE_DBD"/>
    <property type="match status" value="1"/>
</dbReference>
<reference evidence="13" key="1">
    <citation type="submission" date="2025-08" db="UniProtKB">
        <authorList>
            <consortium name="RefSeq"/>
        </authorList>
    </citation>
    <scope>IDENTIFICATION</scope>
</reference>
<evidence type="ECO:0000256" key="5">
    <source>
        <dbReference type="ARBA" id="ARBA00022833"/>
    </source>
</evidence>
<evidence type="ECO:0000259" key="11">
    <source>
        <dbReference type="SMART" id="SM00429"/>
    </source>
</evidence>
<dbReference type="GeneID" id="100206817"/>
<keyword evidence="5 10" id="KW-0862">Zinc</keyword>
<evidence type="ECO:0000256" key="6">
    <source>
        <dbReference type="ARBA" id="ARBA00023015"/>
    </source>
</evidence>
<feature type="domain" description="IPT/TIG" evidence="11">
    <location>
        <begin position="258"/>
        <end position="343"/>
    </location>
</feature>
<dbReference type="PROSITE" id="PS01345">
    <property type="entry name" value="COE"/>
    <property type="match status" value="1"/>
</dbReference>
<dbReference type="InterPro" id="IPR018350">
    <property type="entry name" value="Transcription_factor_COE_CS"/>
</dbReference>
<dbReference type="SUPFAM" id="SSF81296">
    <property type="entry name" value="E set domains"/>
    <property type="match status" value="1"/>
</dbReference>
<name>A0ABM4BI39_HYDVU</name>
<evidence type="ECO:0000256" key="1">
    <source>
        <dbReference type="ARBA" id="ARBA00004123"/>
    </source>
</evidence>
<dbReference type="Gene3D" id="2.60.40.10">
    <property type="entry name" value="Immunoglobulins"/>
    <property type="match status" value="1"/>
</dbReference>
<keyword evidence="3 10" id="KW-0479">Metal-binding</keyword>
<keyword evidence="10" id="KW-0217">Developmental protein</keyword>
<dbReference type="InterPro" id="IPR038173">
    <property type="entry name" value="COE_DBD_sf"/>
</dbReference>
<dbReference type="Gene3D" id="1.10.287.4280">
    <property type="match status" value="1"/>
</dbReference>
<keyword evidence="8 10" id="KW-0804">Transcription</keyword>
<evidence type="ECO:0000256" key="3">
    <source>
        <dbReference type="ARBA" id="ARBA00022723"/>
    </source>
</evidence>
<evidence type="ECO:0000256" key="8">
    <source>
        <dbReference type="ARBA" id="ARBA00023163"/>
    </source>
</evidence>
<dbReference type="Pfam" id="PF16423">
    <property type="entry name" value="COE1_HLH"/>
    <property type="match status" value="1"/>
</dbReference>
<keyword evidence="6 10" id="KW-0805">Transcription regulation</keyword>
<dbReference type="InterPro" id="IPR013783">
    <property type="entry name" value="Ig-like_fold"/>
</dbReference>
<protein>
    <submittedName>
        <fullName evidence="13">Transcription factor unc-3 isoform X3</fullName>
    </submittedName>
</protein>
<evidence type="ECO:0000313" key="12">
    <source>
        <dbReference type="Proteomes" id="UP001652625"/>
    </source>
</evidence>
<dbReference type="InterPro" id="IPR003523">
    <property type="entry name" value="Transcription_factor_COE"/>
</dbReference>
<dbReference type="RefSeq" id="XP_065648664.1">
    <property type="nucleotide sequence ID" value="XM_065792592.1"/>
</dbReference>
<comment type="subcellular location">
    <subcellularLocation>
        <location evidence="1 10">Nucleus</location>
    </subcellularLocation>
</comment>
<dbReference type="InterPro" id="IPR032200">
    <property type="entry name" value="COE_DBD"/>
</dbReference>
<proteinExistence type="inferred from homology"/>
<keyword evidence="7 10" id="KW-0238">DNA-binding</keyword>
<sequence length="606" mass="68568">MALEINGNTIFTFLDETSKDVSYTSSIAGEDNLSRLLIKSSILQQNSPGYDYTIKKAVFEKQPPTNLRKSNFFHFVLSFYDKNDATIEVEKGIFVGFVQDSDVTNQKRNGIHYHLSIKFASGFQTTQEIYVKLIDAQSGAVIRYEGQDKNPEMCRVLLTHEVMCSRCCERKSCGNRNETPSDCVIVDKYFVKFFMKCNQNCLKTAGNPRDIRRFQIAIVTHPETNDAIGISTNMFVHNNSKHGRRSLIKKIDNTVDSGPAIKAIIPNEGWTSGGTHVVILGENFFEGIQIIFGSFFGWNIEVFSTSALRVQIPSHPIPATVEVVLAVNSKPIYNGPPIYFFYSCEPSLDYGFSRLTKLLPRHPNDPVKLTKEDLLKRAADVVEFMYSLPSSLQQIGFQSFRPVISNSNYESPQSPYYNNSTPISPQRTSRNLLTVRAQNKSELIEGLVEVSNEENDIFVQAYETQRQDENNTLVYNKRIKLENRPIFCGRLSSTQDDHLSFQQNNGSIALAHSPNPFHTLISYSPISSPCNYVFSQAQHSPIDLMSCQNHSGNTFHYTTQNDPSVYRNFQHKQAINLGSERNYQLLQEDTPESAVSTSTYAAQHYL</sequence>
<gene>
    <name evidence="13" type="primary">LOC100206817</name>
</gene>
<accession>A0ABM4BI39</accession>
<dbReference type="Proteomes" id="UP001652625">
    <property type="component" value="Chromosome 03"/>
</dbReference>
<dbReference type="InterPro" id="IPR032201">
    <property type="entry name" value="COE_HLH"/>
</dbReference>
<comment type="similarity">
    <text evidence="2 10">Belongs to the COE family.</text>
</comment>
<keyword evidence="12" id="KW-1185">Reference proteome</keyword>
<keyword evidence="4 10" id="KW-0863">Zinc-finger</keyword>
<dbReference type="Pfam" id="PF16422">
    <property type="entry name" value="COE1_DBD"/>
    <property type="match status" value="1"/>
</dbReference>
<dbReference type="InterPro" id="IPR014756">
    <property type="entry name" value="Ig_E-set"/>
</dbReference>
<dbReference type="Pfam" id="PF01833">
    <property type="entry name" value="TIG"/>
    <property type="match status" value="1"/>
</dbReference>
<dbReference type="SMART" id="SM00429">
    <property type="entry name" value="IPT"/>
    <property type="match status" value="1"/>
</dbReference>
<keyword evidence="9 10" id="KW-0539">Nucleus</keyword>
<evidence type="ECO:0000256" key="2">
    <source>
        <dbReference type="ARBA" id="ARBA00010340"/>
    </source>
</evidence>
<evidence type="ECO:0000256" key="7">
    <source>
        <dbReference type="ARBA" id="ARBA00023125"/>
    </source>
</evidence>
<evidence type="ECO:0000313" key="13">
    <source>
        <dbReference type="RefSeq" id="XP_065648664.1"/>
    </source>
</evidence>
<organism evidence="12 13">
    <name type="scientific">Hydra vulgaris</name>
    <name type="common">Hydra</name>
    <name type="synonym">Hydra attenuata</name>
    <dbReference type="NCBI Taxonomy" id="6087"/>
    <lineage>
        <taxon>Eukaryota</taxon>
        <taxon>Metazoa</taxon>
        <taxon>Cnidaria</taxon>
        <taxon>Hydrozoa</taxon>
        <taxon>Hydroidolina</taxon>
        <taxon>Anthoathecata</taxon>
        <taxon>Aplanulata</taxon>
        <taxon>Hydridae</taxon>
        <taxon>Hydra</taxon>
    </lineage>
</organism>
<evidence type="ECO:0000256" key="10">
    <source>
        <dbReference type="RuleBase" id="RU004489"/>
    </source>
</evidence>
<dbReference type="InterPro" id="IPR002909">
    <property type="entry name" value="IPT_dom"/>
</dbReference>